<dbReference type="GO" id="GO:0005763">
    <property type="term" value="C:mitochondrial small ribosomal subunit"/>
    <property type="evidence" value="ECO:0007669"/>
    <property type="project" value="TreeGrafter"/>
</dbReference>
<protein>
    <recommendedName>
        <fullName evidence="3">28S ribosomal protein S28, mitochondrial</fullName>
    </recommendedName>
</protein>
<dbReference type="PANTHER" id="PTHR13447">
    <property type="entry name" value="MITOCHONDRIAL 28S RIBOSOMAL PROTEIN S28"/>
    <property type="match status" value="1"/>
</dbReference>
<dbReference type="EMBL" id="LR824005">
    <property type="protein sequence ID" value="CAH0592590.1"/>
    <property type="molecule type" value="Genomic_DNA"/>
</dbReference>
<sequence>MYHIKNTIQEVGGMMLTTARITKHLRRSSCIISSRAFSSPTGTVQNDQGAVPDAPSAKVTQSGFAKAFEKHSQIAEPQDNEQNYTFASLLRNSKLMDLGDPTNKVVIGKIFHVVEDDLYIDFGWKFHCVCTRPTVRSNEYVRGARVRIQIKDLELSSRFLGSSTDLTLLEADCKLLGIVSTPVRANAVSEK</sequence>
<evidence type="ECO:0008006" key="3">
    <source>
        <dbReference type="Google" id="ProtNLM"/>
    </source>
</evidence>
<evidence type="ECO:0000313" key="2">
    <source>
        <dbReference type="Proteomes" id="UP001154114"/>
    </source>
</evidence>
<dbReference type="Proteomes" id="UP001154114">
    <property type="component" value="Chromosome 2"/>
</dbReference>
<dbReference type="OrthoDB" id="6020229at2759"/>
<gene>
    <name evidence="1" type="ORF">CINC_LOCUS5762</name>
</gene>
<accession>A0A9P0BWV7</accession>
<evidence type="ECO:0000313" key="1">
    <source>
        <dbReference type="EMBL" id="CAH0592590.1"/>
    </source>
</evidence>
<reference evidence="1" key="1">
    <citation type="submission" date="2021-12" db="EMBL/GenBank/DDBJ databases">
        <authorList>
            <person name="King R."/>
        </authorList>
    </citation>
    <scope>NUCLEOTIDE SEQUENCE</scope>
</reference>
<organism evidence="1 2">
    <name type="scientific">Chrysodeixis includens</name>
    <name type="common">Soybean looper</name>
    <name type="synonym">Pseudoplusia includens</name>
    <dbReference type="NCBI Taxonomy" id="689277"/>
    <lineage>
        <taxon>Eukaryota</taxon>
        <taxon>Metazoa</taxon>
        <taxon>Ecdysozoa</taxon>
        <taxon>Arthropoda</taxon>
        <taxon>Hexapoda</taxon>
        <taxon>Insecta</taxon>
        <taxon>Pterygota</taxon>
        <taxon>Neoptera</taxon>
        <taxon>Endopterygota</taxon>
        <taxon>Lepidoptera</taxon>
        <taxon>Glossata</taxon>
        <taxon>Ditrysia</taxon>
        <taxon>Noctuoidea</taxon>
        <taxon>Noctuidae</taxon>
        <taxon>Plusiinae</taxon>
        <taxon>Chrysodeixis</taxon>
    </lineage>
</organism>
<dbReference type="PANTHER" id="PTHR13447:SF2">
    <property type="entry name" value="SMALL RIBOSOMAL SUBUNIT PROTEIN BS1M"/>
    <property type="match status" value="1"/>
</dbReference>
<name>A0A9P0BWV7_CHRIL</name>
<dbReference type="InterPro" id="IPR019375">
    <property type="entry name" value="Ribosomal_bS1m"/>
</dbReference>
<dbReference type="Pfam" id="PF10246">
    <property type="entry name" value="MRP-S35"/>
    <property type="match status" value="1"/>
</dbReference>
<keyword evidence="2" id="KW-1185">Reference proteome</keyword>
<dbReference type="AlphaFoldDB" id="A0A9P0BWV7"/>
<proteinExistence type="predicted"/>